<dbReference type="Pfam" id="PF01476">
    <property type="entry name" value="LysM"/>
    <property type="match status" value="1"/>
</dbReference>
<protein>
    <submittedName>
        <fullName evidence="2">LysM domain-containing protein</fullName>
    </submittedName>
</protein>
<dbReference type="PROSITE" id="PS51782">
    <property type="entry name" value="LYSM"/>
    <property type="match status" value="1"/>
</dbReference>
<evidence type="ECO:0000313" key="2">
    <source>
        <dbReference type="EMBL" id="SOE82213.1"/>
    </source>
</evidence>
<organism evidence="2 3">
    <name type="scientific">Caballeronia arationis</name>
    <dbReference type="NCBI Taxonomy" id="1777142"/>
    <lineage>
        <taxon>Bacteria</taxon>
        <taxon>Pseudomonadati</taxon>
        <taxon>Pseudomonadota</taxon>
        <taxon>Betaproteobacteria</taxon>
        <taxon>Burkholderiales</taxon>
        <taxon>Burkholderiaceae</taxon>
        <taxon>Caballeronia</taxon>
    </lineage>
</organism>
<dbReference type="SUPFAM" id="SSF54106">
    <property type="entry name" value="LysM domain"/>
    <property type="match status" value="1"/>
</dbReference>
<comment type="caution">
    <text evidence="2">The sequence shown here is derived from an EMBL/GenBank/DDBJ whole genome shotgun (WGS) entry which is preliminary data.</text>
</comment>
<dbReference type="EMBL" id="OCSU01000002">
    <property type="protein sequence ID" value="SOE82213.1"/>
    <property type="molecule type" value="Genomic_DNA"/>
</dbReference>
<dbReference type="Proteomes" id="UP000219522">
    <property type="component" value="Unassembled WGS sequence"/>
</dbReference>
<gene>
    <name evidence="2" type="ORF">SAMN05446927_5529</name>
</gene>
<name>A0A7Z7N5H6_9BURK</name>
<sequence>MTNKDFYTVQSNDTLFGISRRTGVPVSELAKLNGIRNPNRIEVGERLALNRQAVCGVNLQFLDRDHNPLRDLSYVIRYCGKEV</sequence>
<proteinExistence type="predicted"/>
<evidence type="ECO:0000313" key="3">
    <source>
        <dbReference type="Proteomes" id="UP000219522"/>
    </source>
</evidence>
<dbReference type="RefSeq" id="WP_062636787.1">
    <property type="nucleotide sequence ID" value="NZ_FCOG02000021.1"/>
</dbReference>
<keyword evidence="3" id="KW-1185">Reference proteome</keyword>
<dbReference type="InterPro" id="IPR036779">
    <property type="entry name" value="LysM_dom_sf"/>
</dbReference>
<dbReference type="AlphaFoldDB" id="A0A7Z7N5H6"/>
<dbReference type="OrthoDB" id="1523598at2"/>
<dbReference type="InterPro" id="IPR018392">
    <property type="entry name" value="LysM"/>
</dbReference>
<feature type="domain" description="LysM" evidence="1">
    <location>
        <begin position="5"/>
        <end position="49"/>
    </location>
</feature>
<dbReference type="Gene3D" id="3.10.350.10">
    <property type="entry name" value="LysM domain"/>
    <property type="match status" value="1"/>
</dbReference>
<evidence type="ECO:0000259" key="1">
    <source>
        <dbReference type="PROSITE" id="PS51782"/>
    </source>
</evidence>
<dbReference type="SMART" id="SM00257">
    <property type="entry name" value="LysM"/>
    <property type="match status" value="1"/>
</dbReference>
<dbReference type="CDD" id="cd00118">
    <property type="entry name" value="LysM"/>
    <property type="match status" value="1"/>
</dbReference>
<reference evidence="2 3" key="1">
    <citation type="submission" date="2017-09" db="EMBL/GenBank/DDBJ databases">
        <authorList>
            <person name="Varghese N."/>
            <person name="Submissions S."/>
        </authorList>
    </citation>
    <scope>NUCLEOTIDE SEQUENCE [LARGE SCALE GENOMIC DNA]</scope>
    <source>
        <strain evidence="2 3">OK806</strain>
    </source>
</reference>
<accession>A0A7Z7N5H6</accession>